<name>A0A8X7C569_9ARAC</name>
<feature type="compositionally biased region" description="Polar residues" evidence="1">
    <location>
        <begin position="60"/>
        <end position="70"/>
    </location>
</feature>
<evidence type="ECO:0000256" key="1">
    <source>
        <dbReference type="SAM" id="MobiDB-lite"/>
    </source>
</evidence>
<evidence type="ECO:0000313" key="2">
    <source>
        <dbReference type="EMBL" id="GFY57676.1"/>
    </source>
</evidence>
<reference evidence="2" key="1">
    <citation type="submission" date="2020-08" db="EMBL/GenBank/DDBJ databases">
        <title>Multicomponent nature underlies the extraordinary mechanical properties of spider dragline silk.</title>
        <authorList>
            <person name="Kono N."/>
            <person name="Nakamura H."/>
            <person name="Mori M."/>
            <person name="Yoshida Y."/>
            <person name="Ohtoshi R."/>
            <person name="Malay A.D."/>
            <person name="Moran D.A.P."/>
            <person name="Tomita M."/>
            <person name="Numata K."/>
            <person name="Arakawa K."/>
        </authorList>
    </citation>
    <scope>NUCLEOTIDE SEQUENCE</scope>
</reference>
<keyword evidence="3" id="KW-1185">Reference proteome</keyword>
<dbReference type="Proteomes" id="UP000886998">
    <property type="component" value="Unassembled WGS sequence"/>
</dbReference>
<organism evidence="2 3">
    <name type="scientific">Trichonephila inaurata madagascariensis</name>
    <dbReference type="NCBI Taxonomy" id="2747483"/>
    <lineage>
        <taxon>Eukaryota</taxon>
        <taxon>Metazoa</taxon>
        <taxon>Ecdysozoa</taxon>
        <taxon>Arthropoda</taxon>
        <taxon>Chelicerata</taxon>
        <taxon>Arachnida</taxon>
        <taxon>Araneae</taxon>
        <taxon>Araneomorphae</taxon>
        <taxon>Entelegynae</taxon>
        <taxon>Araneoidea</taxon>
        <taxon>Nephilidae</taxon>
        <taxon>Trichonephila</taxon>
        <taxon>Trichonephila inaurata</taxon>
    </lineage>
</organism>
<feature type="region of interest" description="Disordered" evidence="1">
    <location>
        <begin position="49"/>
        <end position="70"/>
    </location>
</feature>
<comment type="caution">
    <text evidence="2">The sequence shown here is derived from an EMBL/GenBank/DDBJ whole genome shotgun (WGS) entry which is preliminary data.</text>
</comment>
<accession>A0A8X7C569</accession>
<sequence length="85" mass="9259">MLARRRLGCSDTNTSRRCWFFAASLPKAKENPNSLLPFSTSEAGACFREKPLRGGGGEKTASSKPQPHRNTVANLANFTNHKPGI</sequence>
<dbReference type="EMBL" id="BMAV01011663">
    <property type="protein sequence ID" value="GFY57676.1"/>
    <property type="molecule type" value="Genomic_DNA"/>
</dbReference>
<proteinExistence type="predicted"/>
<protein>
    <submittedName>
        <fullName evidence="2">Uncharacterized protein</fullName>
    </submittedName>
</protein>
<gene>
    <name evidence="2" type="primary">NCL1_40243</name>
    <name evidence="2" type="ORF">TNIN_17211</name>
</gene>
<dbReference type="AlphaFoldDB" id="A0A8X7C569"/>
<evidence type="ECO:0000313" key="3">
    <source>
        <dbReference type="Proteomes" id="UP000886998"/>
    </source>
</evidence>